<protein>
    <submittedName>
        <fullName evidence="1">Uncharacterized protein</fullName>
    </submittedName>
</protein>
<evidence type="ECO:0000313" key="2">
    <source>
        <dbReference type="Proteomes" id="UP001347796"/>
    </source>
</evidence>
<dbReference type="InterPro" id="IPR002591">
    <property type="entry name" value="Phosphodiest/P_Trfase"/>
</dbReference>
<dbReference type="Pfam" id="PF01663">
    <property type="entry name" value="Phosphodiest"/>
    <property type="match status" value="1"/>
</dbReference>
<gene>
    <name evidence="1" type="ORF">SNE40_006899</name>
</gene>
<proteinExistence type="predicted"/>
<name>A0AAN8Q766_PATCE</name>
<dbReference type="InterPro" id="IPR017850">
    <property type="entry name" value="Alkaline_phosphatase_core_sf"/>
</dbReference>
<comment type="caution">
    <text evidence="1">The sequence shown here is derived from an EMBL/GenBank/DDBJ whole genome shotgun (WGS) entry which is preliminary data.</text>
</comment>
<dbReference type="PANTHER" id="PTHR10151:SF120">
    <property type="entry name" value="BIS(5'-ADENOSYL)-TRIPHOSPHATASE"/>
    <property type="match status" value="1"/>
</dbReference>
<dbReference type="Gene3D" id="3.30.1360.180">
    <property type="match status" value="1"/>
</dbReference>
<keyword evidence="2" id="KW-1185">Reference proteome</keyword>
<dbReference type="SUPFAM" id="SSF53649">
    <property type="entry name" value="Alkaline phosphatase-like"/>
    <property type="match status" value="1"/>
</dbReference>
<reference evidence="1 2" key="1">
    <citation type="submission" date="2024-01" db="EMBL/GenBank/DDBJ databases">
        <title>The genome of the rayed Mediterranean limpet Patella caerulea (Linnaeus, 1758).</title>
        <authorList>
            <person name="Anh-Thu Weber A."/>
            <person name="Halstead-Nussloch G."/>
        </authorList>
    </citation>
    <scope>NUCLEOTIDE SEQUENCE [LARGE SCALE GENOMIC DNA]</scope>
    <source>
        <strain evidence="1">AATW-2023a</strain>
        <tissue evidence="1">Whole specimen</tissue>
    </source>
</reference>
<dbReference type="PANTHER" id="PTHR10151">
    <property type="entry name" value="ECTONUCLEOTIDE PYROPHOSPHATASE/PHOSPHODIESTERASE"/>
    <property type="match status" value="1"/>
</dbReference>
<dbReference type="AlphaFoldDB" id="A0AAN8Q766"/>
<organism evidence="1 2">
    <name type="scientific">Patella caerulea</name>
    <name type="common">Rayed Mediterranean limpet</name>
    <dbReference type="NCBI Taxonomy" id="87958"/>
    <lineage>
        <taxon>Eukaryota</taxon>
        <taxon>Metazoa</taxon>
        <taxon>Spiralia</taxon>
        <taxon>Lophotrochozoa</taxon>
        <taxon>Mollusca</taxon>
        <taxon>Gastropoda</taxon>
        <taxon>Patellogastropoda</taxon>
        <taxon>Patelloidea</taxon>
        <taxon>Patellidae</taxon>
        <taxon>Patella</taxon>
    </lineage>
</organism>
<dbReference type="GO" id="GO:0016787">
    <property type="term" value="F:hydrolase activity"/>
    <property type="evidence" value="ECO:0007669"/>
    <property type="project" value="UniProtKB-ARBA"/>
</dbReference>
<dbReference type="EMBL" id="JAZGQO010000006">
    <property type="protein sequence ID" value="KAK6184425.1"/>
    <property type="molecule type" value="Genomic_DNA"/>
</dbReference>
<sequence length="161" mass="18453">MVPRDGAVIQILPEDGQEDAVYQSIKDQEDEMHATVYKKEDIPEHYHFKNNRRVMPIVAIADEGWLVVDKPQKYKKSHPGGGHGYDNRLMSMRPFFLAYGPNFKANYKQESIENVDIYPLICKLLGVDPAPNNGSLSNTEDMLKVNINKRWNLKPCAYNTD</sequence>
<dbReference type="Proteomes" id="UP001347796">
    <property type="component" value="Unassembled WGS sequence"/>
</dbReference>
<evidence type="ECO:0000313" key="1">
    <source>
        <dbReference type="EMBL" id="KAK6184425.1"/>
    </source>
</evidence>
<accession>A0AAN8Q766</accession>
<dbReference type="Gene3D" id="3.40.720.10">
    <property type="entry name" value="Alkaline Phosphatase, subunit A"/>
    <property type="match status" value="1"/>
</dbReference>